<comment type="cofactor">
    <cofactor evidence="10">
        <name>Zn(2+)</name>
        <dbReference type="ChEBI" id="CHEBI:29105"/>
    </cofactor>
    <text evidence="10">Binds 1 zinc ion per subunit.</text>
</comment>
<evidence type="ECO:0000256" key="10">
    <source>
        <dbReference type="RuleBase" id="RU365056"/>
    </source>
</evidence>
<dbReference type="GO" id="GO:0005965">
    <property type="term" value="C:protein farnesyltransferase complex"/>
    <property type="evidence" value="ECO:0007669"/>
    <property type="project" value="UniProtKB-UniRule"/>
</dbReference>
<dbReference type="GO" id="GO:0004660">
    <property type="term" value="F:protein farnesyltransferase activity"/>
    <property type="evidence" value="ECO:0007669"/>
    <property type="project" value="UniProtKB-UniRule"/>
</dbReference>
<evidence type="ECO:0000259" key="11">
    <source>
        <dbReference type="Pfam" id="PF00432"/>
    </source>
</evidence>
<keyword evidence="7" id="KW-0677">Repeat</keyword>
<evidence type="ECO:0000256" key="1">
    <source>
        <dbReference type="ARBA" id="ARBA00010497"/>
    </source>
</evidence>
<dbReference type="OrthoDB" id="10261146at2759"/>
<dbReference type="Pfam" id="PF00432">
    <property type="entry name" value="Prenyltrans"/>
    <property type="match status" value="2"/>
</dbReference>
<reference evidence="13" key="1">
    <citation type="journal article" date="2017" name="Front. Plant Sci.">
        <title>Climate Clever Clovers: New Paradigm to Reduce the Environmental Footprint of Ruminants by Breeding Low Methanogenic Forages Utilizing Haplotype Variation.</title>
        <authorList>
            <person name="Kaur P."/>
            <person name="Appels R."/>
            <person name="Bayer P.E."/>
            <person name="Keeble-Gagnere G."/>
            <person name="Wang J."/>
            <person name="Hirakawa H."/>
            <person name="Shirasawa K."/>
            <person name="Vercoe P."/>
            <person name="Stefanova K."/>
            <person name="Durmic Z."/>
            <person name="Nichols P."/>
            <person name="Revell C."/>
            <person name="Isobe S.N."/>
            <person name="Edwards D."/>
            <person name="Erskine W."/>
        </authorList>
    </citation>
    <scope>NUCLEOTIDE SEQUENCE [LARGE SCALE GENOMIC DNA]</scope>
    <source>
        <strain evidence="13">cv. Daliak</strain>
    </source>
</reference>
<comment type="function">
    <text evidence="10">Catalyzes the transfer of a farnesyl moiety from farnesyl diphosphate to a cysteine at the fourth position from the C-terminus of several proteins. The beta subunit is responsible for peptide-binding.</text>
</comment>
<dbReference type="PANTHER" id="PTHR11774">
    <property type="entry name" value="GERANYLGERANYL TRANSFERASE TYPE BETA SUBUNIT"/>
    <property type="match status" value="1"/>
</dbReference>
<keyword evidence="5 10" id="KW-0808">Transferase</keyword>
<evidence type="ECO:0000313" key="13">
    <source>
        <dbReference type="Proteomes" id="UP000242715"/>
    </source>
</evidence>
<dbReference type="Gene3D" id="1.50.10.20">
    <property type="match status" value="1"/>
</dbReference>
<keyword evidence="4 10" id="KW-0637">Prenyltransferase</keyword>
<evidence type="ECO:0000313" key="12">
    <source>
        <dbReference type="EMBL" id="GAU43977.1"/>
    </source>
</evidence>
<evidence type="ECO:0000256" key="7">
    <source>
        <dbReference type="ARBA" id="ARBA00022737"/>
    </source>
</evidence>
<feature type="domain" description="Prenyltransferase alpha-alpha toroid" evidence="11">
    <location>
        <begin position="140"/>
        <end position="406"/>
    </location>
</feature>
<dbReference type="EC" id="2.5.1.58" evidence="2 10"/>
<dbReference type="PANTHER" id="PTHR11774:SF6">
    <property type="entry name" value="PROTEIN FARNESYLTRANSFERASE SUBUNIT BETA"/>
    <property type="match status" value="1"/>
</dbReference>
<evidence type="ECO:0000256" key="2">
    <source>
        <dbReference type="ARBA" id="ARBA00012702"/>
    </source>
</evidence>
<feature type="domain" description="Prenyltransferase alpha-alpha toroid" evidence="11">
    <location>
        <begin position="50"/>
        <end position="138"/>
    </location>
</feature>
<dbReference type="GO" id="GO:0097354">
    <property type="term" value="P:prenylation"/>
    <property type="evidence" value="ECO:0007669"/>
    <property type="project" value="UniProtKB-UniRule"/>
</dbReference>
<dbReference type="InterPro" id="IPR045089">
    <property type="entry name" value="PGGT1B-like"/>
</dbReference>
<evidence type="ECO:0000256" key="5">
    <source>
        <dbReference type="ARBA" id="ARBA00022679"/>
    </source>
</evidence>
<dbReference type="InterPro" id="IPR001330">
    <property type="entry name" value="Prenyltrans"/>
</dbReference>
<evidence type="ECO:0000256" key="8">
    <source>
        <dbReference type="ARBA" id="ARBA00022833"/>
    </source>
</evidence>
<organism evidence="12 13">
    <name type="scientific">Trifolium subterraneum</name>
    <name type="common">Subterranean clover</name>
    <dbReference type="NCBI Taxonomy" id="3900"/>
    <lineage>
        <taxon>Eukaryota</taxon>
        <taxon>Viridiplantae</taxon>
        <taxon>Streptophyta</taxon>
        <taxon>Embryophyta</taxon>
        <taxon>Tracheophyta</taxon>
        <taxon>Spermatophyta</taxon>
        <taxon>Magnoliopsida</taxon>
        <taxon>eudicotyledons</taxon>
        <taxon>Gunneridae</taxon>
        <taxon>Pentapetalae</taxon>
        <taxon>rosids</taxon>
        <taxon>fabids</taxon>
        <taxon>Fabales</taxon>
        <taxon>Fabaceae</taxon>
        <taxon>Papilionoideae</taxon>
        <taxon>50 kb inversion clade</taxon>
        <taxon>NPAAA clade</taxon>
        <taxon>Hologalegina</taxon>
        <taxon>IRL clade</taxon>
        <taxon>Trifolieae</taxon>
        <taxon>Trifolium</taxon>
    </lineage>
</organism>
<dbReference type="SUPFAM" id="SSF48239">
    <property type="entry name" value="Terpenoid cyclases/Protein prenyltransferases"/>
    <property type="match status" value="1"/>
</dbReference>
<keyword evidence="8 10" id="KW-0862">Zinc</keyword>
<evidence type="ECO:0000256" key="9">
    <source>
        <dbReference type="ARBA" id="ARBA00050225"/>
    </source>
</evidence>
<evidence type="ECO:0000256" key="6">
    <source>
        <dbReference type="ARBA" id="ARBA00022723"/>
    </source>
</evidence>
<comment type="similarity">
    <text evidence="1 10">Belongs to the protein prenyltransferase subunit beta family.</text>
</comment>
<evidence type="ECO:0000256" key="4">
    <source>
        <dbReference type="ARBA" id="ARBA00022602"/>
    </source>
</evidence>
<comment type="subunit">
    <text evidence="10">Heterodimer of FTA and FTB.</text>
</comment>
<protein>
    <recommendedName>
        <fullName evidence="3 10">Protein farnesyltransferase subunit beta</fullName>
        <shortName evidence="10">FTase-beta</shortName>
        <ecNumber evidence="2 10">2.5.1.58</ecNumber>
    </recommendedName>
</protein>
<sequence>MATSPPTATEALSPTVSQRDQWIVESQVFEIYQLFATIPPNAQSIMLEVQRDKHIEYLSKGLRHLGSNFSVLDANRPWLCYWIIHSIALLGEFIDDELEDNTIDFLNRCQMPHLATTYAAVNTLITLGGDKALASINRWMHVEGEIDARACYTAISVASVLNILDEELIKNVGDFILSCQTYEGGIAGEPGSEAHGGYTFCGLAAMILIGEANRLDLPRLLDWVVFRQGKECGFQGRTNKLVDGCYSFWQGGAVALLQRLHSIIDAQMAEASQFSTISDALEEKESLAGTSSHASCRIKHEGVNESHSPDFKNIGYNFINEWRASEPLFHSMALQQYILLCAQEQDGGLRDKPGKRRDHYHSCYCLSGLSICQYSWSKRPDSPPLPKVVMGPYSNLLEPIHPLFNVVLEQYREAREFFAGL</sequence>
<dbReference type="AlphaFoldDB" id="A0A2Z6PHI3"/>
<comment type="catalytic activity">
    <reaction evidence="9">
        <text>L-cysteinyl-[protein] + (2E,6E)-farnesyl diphosphate = S-(2E,6E)-farnesyl-L-cysteinyl-[protein] + diphosphate</text>
        <dbReference type="Rhea" id="RHEA:13345"/>
        <dbReference type="Rhea" id="RHEA-COMP:10131"/>
        <dbReference type="Rhea" id="RHEA-COMP:11535"/>
        <dbReference type="ChEBI" id="CHEBI:29950"/>
        <dbReference type="ChEBI" id="CHEBI:33019"/>
        <dbReference type="ChEBI" id="CHEBI:86019"/>
        <dbReference type="ChEBI" id="CHEBI:175763"/>
        <dbReference type="EC" id="2.5.1.58"/>
    </reaction>
</comment>
<dbReference type="EMBL" id="DF974005">
    <property type="protein sequence ID" value="GAU43977.1"/>
    <property type="molecule type" value="Genomic_DNA"/>
</dbReference>
<gene>
    <name evidence="12" type="ORF">TSUD_284040</name>
</gene>
<keyword evidence="13" id="KW-1185">Reference proteome</keyword>
<dbReference type="GO" id="GO:0008270">
    <property type="term" value="F:zinc ion binding"/>
    <property type="evidence" value="ECO:0007669"/>
    <property type="project" value="UniProtKB-UniRule"/>
</dbReference>
<dbReference type="FunFam" id="1.50.10.20:FF:000017">
    <property type="entry name" value="Protein farnesyltransferase subunit beta"/>
    <property type="match status" value="1"/>
</dbReference>
<dbReference type="InterPro" id="IPR026872">
    <property type="entry name" value="FTB"/>
</dbReference>
<accession>A0A2Z6PHI3</accession>
<dbReference type="InterPro" id="IPR008930">
    <property type="entry name" value="Terpenoid_cyclase/PrenylTrfase"/>
</dbReference>
<keyword evidence="6 10" id="KW-0479">Metal-binding</keyword>
<dbReference type="CDD" id="cd02893">
    <property type="entry name" value="FTase"/>
    <property type="match status" value="1"/>
</dbReference>
<name>A0A2Z6PHI3_TRISU</name>
<proteinExistence type="inferred from homology"/>
<evidence type="ECO:0000256" key="3">
    <source>
        <dbReference type="ARBA" id="ARBA00015798"/>
    </source>
</evidence>
<dbReference type="Proteomes" id="UP000242715">
    <property type="component" value="Unassembled WGS sequence"/>
</dbReference>